<dbReference type="Proteomes" id="UP001499951">
    <property type="component" value="Unassembled WGS sequence"/>
</dbReference>
<dbReference type="InterPro" id="IPR047713">
    <property type="entry name" value="DHCW_cupin"/>
</dbReference>
<comment type="caution">
    <text evidence="1">The sequence shown here is derived from an EMBL/GenBank/DDBJ whole genome shotgun (WGS) entry which is preliminary data.</text>
</comment>
<name>A0ABN1EQW1_9PROT</name>
<accession>A0ABN1EQW1</accession>
<sequence length="110" mass="12247">MKIPPFPFTAIDWSDVPAVEYPGETGKAVWRTMNAGDLRVRMVEYSPGYRADHWCARGHVILIVDGEMTAELKDGRSFVLKAGMGYMASDDADNPHQSHTTTGCRLFIVD</sequence>
<evidence type="ECO:0000313" key="1">
    <source>
        <dbReference type="EMBL" id="GAA0572025.1"/>
    </source>
</evidence>
<dbReference type="SUPFAM" id="SSF51182">
    <property type="entry name" value="RmlC-like cupins"/>
    <property type="match status" value="1"/>
</dbReference>
<dbReference type="InterPro" id="IPR011051">
    <property type="entry name" value="RmlC_Cupin_sf"/>
</dbReference>
<reference evidence="1 2" key="1">
    <citation type="journal article" date="2019" name="Int. J. Syst. Evol. Microbiol.">
        <title>The Global Catalogue of Microorganisms (GCM) 10K type strain sequencing project: providing services to taxonomists for standard genome sequencing and annotation.</title>
        <authorList>
            <consortium name="The Broad Institute Genomics Platform"/>
            <consortium name="The Broad Institute Genome Sequencing Center for Infectious Disease"/>
            <person name="Wu L."/>
            <person name="Ma J."/>
        </authorList>
    </citation>
    <scope>NUCLEOTIDE SEQUENCE [LARGE SCALE GENOMIC DNA]</scope>
    <source>
        <strain evidence="1 2">JCM 15089</strain>
    </source>
</reference>
<keyword evidence="2" id="KW-1185">Reference proteome</keyword>
<dbReference type="EMBL" id="BAAADD010000005">
    <property type="protein sequence ID" value="GAA0572025.1"/>
    <property type="molecule type" value="Genomic_DNA"/>
</dbReference>
<dbReference type="RefSeq" id="WP_166934282.1">
    <property type="nucleotide sequence ID" value="NZ_BAAADD010000005.1"/>
</dbReference>
<proteinExistence type="predicted"/>
<dbReference type="Gene3D" id="2.60.120.10">
    <property type="entry name" value="Jelly Rolls"/>
    <property type="match status" value="1"/>
</dbReference>
<organism evidence="1 2">
    <name type="scientific">Rhizomicrobium electricum</name>
    <dbReference type="NCBI Taxonomy" id="480070"/>
    <lineage>
        <taxon>Bacteria</taxon>
        <taxon>Pseudomonadati</taxon>
        <taxon>Pseudomonadota</taxon>
        <taxon>Alphaproteobacteria</taxon>
        <taxon>Micropepsales</taxon>
        <taxon>Micropepsaceae</taxon>
        <taxon>Rhizomicrobium</taxon>
    </lineage>
</organism>
<dbReference type="NCBIfam" id="NF038084">
    <property type="entry name" value="DHCW_cupin"/>
    <property type="match status" value="1"/>
</dbReference>
<evidence type="ECO:0000313" key="2">
    <source>
        <dbReference type="Proteomes" id="UP001499951"/>
    </source>
</evidence>
<gene>
    <name evidence="1" type="ORF">GCM10008942_20920</name>
</gene>
<dbReference type="InterPro" id="IPR014710">
    <property type="entry name" value="RmlC-like_jellyroll"/>
</dbReference>
<protein>
    <submittedName>
        <fullName evidence="1">DHCW motif cupin fold protein</fullName>
    </submittedName>
</protein>